<accession>A0A9X7Z7F7</accession>
<dbReference type="SUPFAM" id="SSF82784">
    <property type="entry name" value="OsmC-like"/>
    <property type="match status" value="1"/>
</dbReference>
<dbReference type="Pfam" id="PF02566">
    <property type="entry name" value="OsmC"/>
    <property type="match status" value="1"/>
</dbReference>
<evidence type="ECO:0000313" key="1">
    <source>
        <dbReference type="EMBL" id="QSO49054.1"/>
    </source>
</evidence>
<reference evidence="1 2" key="1">
    <citation type="submission" date="2021-02" db="EMBL/GenBank/DDBJ databases">
        <title>Alicyclobacillus curvatus sp. nov. and Alicyclobacillus mengziensis sp. nov., two acidophilic bacteria isolated from acid mine drainage.</title>
        <authorList>
            <person name="Huang Y."/>
        </authorList>
    </citation>
    <scope>NUCLEOTIDE SEQUENCE [LARGE SCALE GENOMIC DNA]</scope>
    <source>
        <strain evidence="1 2">S30H14</strain>
    </source>
</reference>
<name>A0A9X7Z7F7_9BACL</name>
<organism evidence="1 2">
    <name type="scientific">Alicyclobacillus mengziensis</name>
    <dbReference type="NCBI Taxonomy" id="2931921"/>
    <lineage>
        <taxon>Bacteria</taxon>
        <taxon>Bacillati</taxon>
        <taxon>Bacillota</taxon>
        <taxon>Bacilli</taxon>
        <taxon>Bacillales</taxon>
        <taxon>Alicyclobacillaceae</taxon>
        <taxon>Alicyclobacillus</taxon>
    </lineage>
</organism>
<keyword evidence="2" id="KW-1185">Reference proteome</keyword>
<sequence>MSGSVSVILRAVGSWQSSQPDNCKMQTDSIKIEQLATLFDDTPQATSPEEMLLSAAASCYLITLRTLLKNRNIAVSSIEVHSEARVINDGGLRFDSIVHRPTMVLEHLEDEIRLRRLAAHAEHACMVSCALRGNVTVSVEPTILVRAANH</sequence>
<evidence type="ECO:0000313" key="2">
    <source>
        <dbReference type="Proteomes" id="UP000663505"/>
    </source>
</evidence>
<dbReference type="InterPro" id="IPR003718">
    <property type="entry name" value="OsmC/Ohr_fam"/>
</dbReference>
<proteinExistence type="predicted"/>
<dbReference type="PANTHER" id="PTHR42830:SF2">
    <property type="entry name" value="OSMC_OHR FAMILY PROTEIN"/>
    <property type="match status" value="1"/>
</dbReference>
<dbReference type="PANTHER" id="PTHR42830">
    <property type="entry name" value="OSMOTICALLY INDUCIBLE FAMILY PROTEIN"/>
    <property type="match status" value="1"/>
</dbReference>
<protein>
    <submittedName>
        <fullName evidence="1">OsmC family protein</fullName>
    </submittedName>
</protein>
<dbReference type="InterPro" id="IPR052707">
    <property type="entry name" value="OsmC_Ohr_Peroxiredoxin"/>
</dbReference>
<dbReference type="InterPro" id="IPR036102">
    <property type="entry name" value="OsmC/Ohrsf"/>
</dbReference>
<dbReference type="EMBL" id="CP071182">
    <property type="protein sequence ID" value="QSO49054.1"/>
    <property type="molecule type" value="Genomic_DNA"/>
</dbReference>
<gene>
    <name evidence="1" type="ORF">JZ786_09065</name>
</gene>
<dbReference type="KEGG" id="afx:JZ786_09065"/>
<dbReference type="AlphaFoldDB" id="A0A9X7Z7F7"/>
<dbReference type="InterPro" id="IPR015946">
    <property type="entry name" value="KH_dom-like_a/b"/>
</dbReference>
<dbReference type="RefSeq" id="WP_206658368.1">
    <property type="nucleotide sequence ID" value="NZ_CP071182.1"/>
</dbReference>
<dbReference type="Gene3D" id="3.30.300.20">
    <property type="match status" value="1"/>
</dbReference>
<dbReference type="Proteomes" id="UP000663505">
    <property type="component" value="Chromosome"/>
</dbReference>